<dbReference type="InterPro" id="IPR012902">
    <property type="entry name" value="N_methyl_site"/>
</dbReference>
<dbReference type="InterPro" id="IPR045584">
    <property type="entry name" value="Pilin-like"/>
</dbReference>
<keyword evidence="1" id="KW-0812">Transmembrane</keyword>
<dbReference type="RefSeq" id="WP_143235486.1">
    <property type="nucleotide sequence ID" value="NZ_VJWL01000001.1"/>
</dbReference>
<protein>
    <submittedName>
        <fullName evidence="2">Prepilin-type N-terminal cleavage/methylation domain-containing protein</fullName>
    </submittedName>
</protein>
<keyword evidence="1" id="KW-0472">Membrane</keyword>
<dbReference type="Pfam" id="PF07963">
    <property type="entry name" value="N_methyl"/>
    <property type="match status" value="1"/>
</dbReference>
<dbReference type="OrthoDB" id="6238397at2"/>
<dbReference type="PROSITE" id="PS00409">
    <property type="entry name" value="PROKAR_NTER_METHYL"/>
    <property type="match status" value="1"/>
</dbReference>
<evidence type="ECO:0000313" key="3">
    <source>
        <dbReference type="Proteomes" id="UP000320359"/>
    </source>
</evidence>
<reference evidence="2 3" key="1">
    <citation type="submission" date="2019-07" db="EMBL/GenBank/DDBJ databases">
        <authorList>
            <person name="Yang M."/>
            <person name="Zhao D."/>
            <person name="Xiang H."/>
        </authorList>
    </citation>
    <scope>NUCLEOTIDE SEQUENCE [LARGE SCALE GENOMIC DNA]</scope>
    <source>
        <strain evidence="2 3">IM1326</strain>
    </source>
</reference>
<dbReference type="SUPFAM" id="SSF54523">
    <property type="entry name" value="Pili subunits"/>
    <property type="match status" value="1"/>
</dbReference>
<dbReference type="Gene3D" id="3.30.700.10">
    <property type="entry name" value="Glycoprotein, Type 4 Pilin"/>
    <property type="match status" value="1"/>
</dbReference>
<sequence length="167" mass="17815">MRYFHRPRSLARTPQRLISGFTLVELIIVIIILGIMSVFAAPRFMGSGTVDEVAVAREASSLFRLQQQRAMQNTALDCYGVTITSTSITATACGPASHVIQPLTAASGQVISINPSTSALYFNGLGCAVTNPGDSCDDVNRQIDFLGSELRTLCIGGQGYIREGACP</sequence>
<dbReference type="Proteomes" id="UP000320359">
    <property type="component" value="Unassembled WGS sequence"/>
</dbReference>
<feature type="transmembrane region" description="Helical" evidence="1">
    <location>
        <begin position="21"/>
        <end position="41"/>
    </location>
</feature>
<evidence type="ECO:0000313" key="2">
    <source>
        <dbReference type="EMBL" id="TRW50462.1"/>
    </source>
</evidence>
<keyword evidence="1" id="KW-1133">Transmembrane helix</keyword>
<keyword evidence="3" id="KW-1185">Reference proteome</keyword>
<comment type="caution">
    <text evidence="2">The sequence shown here is derived from an EMBL/GenBank/DDBJ whole genome shotgun (WGS) entry which is preliminary data.</text>
</comment>
<gene>
    <name evidence="2" type="ORF">FM042_06455</name>
</gene>
<evidence type="ECO:0000256" key="1">
    <source>
        <dbReference type="SAM" id="Phobius"/>
    </source>
</evidence>
<dbReference type="EMBL" id="VJWL01000001">
    <property type="protein sequence ID" value="TRW50462.1"/>
    <property type="molecule type" value="Genomic_DNA"/>
</dbReference>
<organism evidence="2 3">
    <name type="scientific">Aliidiomarina halalkaliphila</name>
    <dbReference type="NCBI Taxonomy" id="2593535"/>
    <lineage>
        <taxon>Bacteria</taxon>
        <taxon>Pseudomonadati</taxon>
        <taxon>Pseudomonadota</taxon>
        <taxon>Gammaproteobacteria</taxon>
        <taxon>Alteromonadales</taxon>
        <taxon>Idiomarinaceae</taxon>
        <taxon>Aliidiomarina</taxon>
    </lineage>
</organism>
<accession>A0A552X635</accession>
<proteinExistence type="predicted"/>
<name>A0A552X635_9GAMM</name>
<dbReference type="AlphaFoldDB" id="A0A552X635"/>
<dbReference type="NCBIfam" id="TIGR02532">
    <property type="entry name" value="IV_pilin_GFxxxE"/>
    <property type="match status" value="1"/>
</dbReference>